<dbReference type="PANTHER" id="PTHR33933">
    <property type="entry name" value="NUCLEOTIDYLTRANSFERASE"/>
    <property type="match status" value="1"/>
</dbReference>
<dbReference type="GO" id="GO:0016779">
    <property type="term" value="F:nucleotidyltransferase activity"/>
    <property type="evidence" value="ECO:0007669"/>
    <property type="project" value="InterPro"/>
</dbReference>
<dbReference type="InterPro" id="IPR043519">
    <property type="entry name" value="NT_sf"/>
</dbReference>
<dbReference type="Gene3D" id="3.30.460.10">
    <property type="entry name" value="Beta Polymerase, domain 2"/>
    <property type="match status" value="1"/>
</dbReference>
<dbReference type="EMBL" id="DXEU01000041">
    <property type="protein sequence ID" value="HIX51647.1"/>
    <property type="molecule type" value="Genomic_DNA"/>
</dbReference>
<dbReference type="CDD" id="cd05403">
    <property type="entry name" value="NT_KNTase_like"/>
    <property type="match status" value="1"/>
</dbReference>
<dbReference type="SUPFAM" id="SSF81301">
    <property type="entry name" value="Nucleotidyltransferase"/>
    <property type="match status" value="1"/>
</dbReference>
<feature type="domain" description="Polymerase nucleotidyl transferase" evidence="1">
    <location>
        <begin position="21"/>
        <end position="55"/>
    </location>
</feature>
<organism evidence="2 3">
    <name type="scientific">Candidatus Lachnoclostridium stercoripullorum</name>
    <dbReference type="NCBI Taxonomy" id="2838635"/>
    <lineage>
        <taxon>Bacteria</taxon>
        <taxon>Bacillati</taxon>
        <taxon>Bacillota</taxon>
        <taxon>Clostridia</taxon>
        <taxon>Lachnospirales</taxon>
        <taxon>Lachnospiraceae</taxon>
    </lineage>
</organism>
<accession>A0A9D1W4F6</accession>
<sequence length="65" mass="7277">MTGHMGEVLTEYVGLVNRLYASALKAVILYGSYARGDYTEDSDVDIMILVDMPEEEICRSRESLS</sequence>
<evidence type="ECO:0000313" key="2">
    <source>
        <dbReference type="EMBL" id="HIX51647.1"/>
    </source>
</evidence>
<dbReference type="InterPro" id="IPR052548">
    <property type="entry name" value="Type_VII_TA_antitoxin"/>
</dbReference>
<dbReference type="PANTHER" id="PTHR33933:SF1">
    <property type="entry name" value="PROTEIN ADENYLYLTRANSFERASE MNTA-RELATED"/>
    <property type="match status" value="1"/>
</dbReference>
<gene>
    <name evidence="2" type="ORF">IAA28_02440</name>
</gene>
<proteinExistence type="predicted"/>
<protein>
    <submittedName>
        <fullName evidence="2">Nucleotidyltransferase domain-containing protein</fullName>
    </submittedName>
</protein>
<dbReference type="Pfam" id="PF01909">
    <property type="entry name" value="NTP_transf_2"/>
    <property type="match status" value="1"/>
</dbReference>
<name>A0A9D1W4F6_9FIRM</name>
<reference evidence="2" key="2">
    <citation type="submission" date="2021-04" db="EMBL/GenBank/DDBJ databases">
        <authorList>
            <person name="Gilroy R."/>
        </authorList>
    </citation>
    <scope>NUCLEOTIDE SEQUENCE</scope>
    <source>
        <strain evidence="2">ChiGjej4B4-12881</strain>
    </source>
</reference>
<feature type="non-terminal residue" evidence="2">
    <location>
        <position position="65"/>
    </location>
</feature>
<dbReference type="InterPro" id="IPR002934">
    <property type="entry name" value="Polymerase_NTP_transf_dom"/>
</dbReference>
<evidence type="ECO:0000313" key="3">
    <source>
        <dbReference type="Proteomes" id="UP000886780"/>
    </source>
</evidence>
<reference evidence="2" key="1">
    <citation type="journal article" date="2021" name="PeerJ">
        <title>Extensive microbial diversity within the chicken gut microbiome revealed by metagenomics and culture.</title>
        <authorList>
            <person name="Gilroy R."/>
            <person name="Ravi A."/>
            <person name="Getino M."/>
            <person name="Pursley I."/>
            <person name="Horton D.L."/>
            <person name="Alikhan N.F."/>
            <person name="Baker D."/>
            <person name="Gharbi K."/>
            <person name="Hall N."/>
            <person name="Watson M."/>
            <person name="Adriaenssens E.M."/>
            <person name="Foster-Nyarko E."/>
            <person name="Jarju S."/>
            <person name="Secka A."/>
            <person name="Antonio M."/>
            <person name="Oren A."/>
            <person name="Chaudhuri R.R."/>
            <person name="La Ragione R."/>
            <person name="Hildebrand F."/>
            <person name="Pallen M.J."/>
        </authorList>
    </citation>
    <scope>NUCLEOTIDE SEQUENCE</scope>
    <source>
        <strain evidence="2">ChiGjej4B4-12881</strain>
    </source>
</reference>
<dbReference type="Proteomes" id="UP000886780">
    <property type="component" value="Unassembled WGS sequence"/>
</dbReference>
<evidence type="ECO:0000259" key="1">
    <source>
        <dbReference type="Pfam" id="PF01909"/>
    </source>
</evidence>
<dbReference type="AlphaFoldDB" id="A0A9D1W4F6"/>
<comment type="caution">
    <text evidence="2">The sequence shown here is derived from an EMBL/GenBank/DDBJ whole genome shotgun (WGS) entry which is preliminary data.</text>
</comment>